<keyword evidence="7" id="KW-0456">Lyase</keyword>
<dbReference type="InterPro" id="IPR000719">
    <property type="entry name" value="Prot_kinase_dom"/>
</dbReference>
<evidence type="ECO:0000256" key="2">
    <source>
        <dbReference type="ARBA" id="ARBA00012202"/>
    </source>
</evidence>
<dbReference type="GO" id="GO:0004016">
    <property type="term" value="F:adenylate cyclase activity"/>
    <property type="evidence" value="ECO:0007669"/>
    <property type="project" value="TreeGrafter"/>
</dbReference>
<reference evidence="13 14" key="1">
    <citation type="submission" date="2020-08" db="EMBL/GenBank/DDBJ databases">
        <authorList>
            <person name="Hejnol A."/>
        </authorList>
    </citation>
    <scope>NUCLEOTIDE SEQUENCE [LARGE SCALE GENOMIC DNA]</scope>
</reference>
<dbReference type="Gene3D" id="3.40.50.2300">
    <property type="match status" value="1"/>
</dbReference>
<evidence type="ECO:0000259" key="12">
    <source>
        <dbReference type="PROSITE" id="PS50125"/>
    </source>
</evidence>
<evidence type="ECO:0000256" key="6">
    <source>
        <dbReference type="ARBA" id="ARBA00023136"/>
    </source>
</evidence>
<dbReference type="Pfam" id="PF01094">
    <property type="entry name" value="ANF_receptor"/>
    <property type="match status" value="1"/>
</dbReference>
<evidence type="ECO:0000256" key="1">
    <source>
        <dbReference type="ARBA" id="ARBA00004167"/>
    </source>
</evidence>
<sequence>MNGMITIYISFLLLELNLLKADDFKVWSYGISNSSLNFLVLLPFHPSIRDPSNKTINYQFEEWNSATGFNYVPGSVLYALSEIERDSGRYRNIRKSGLGFYIADTQCLSDRSLLAFWNVFLDNLNANIKFNIHGIIGPVCLESCKQIAKVAREFHIPVITWSCSELNDEERSQVFLSVAEDVQQTSETVAKLTIDFEWENLGIIGNKLFSANEYKESIEESCKYSGKDVNVYVSQVQKSLPPIKGLLVLNESSQLREYAEQEEIETNLFNLLSKTNVIFVYMKKRESVHRFLHIFRDSGLTVAGVQVILFGLSSDLLEYPEKNRHLLKILEGQIVILSDRRQQSTWKDIDNFHKKVKELSENSSFSFRDRIDPITDVNIKYIEKQAYESAMLLAGAYEAVANGKTRDLVFTNQKLTLKYSTFFSDGRRLRLLKDKNGEYNQALFSGYRQFPSPDVHCRFLRNCTQSDKQRKSYRLSLWIFTALILGIVIIWLMKRFVEDQSWYGISSWLLRSADLFFIEKDEQNSITKSSNSDISSLINSSEDLKRYTDIATSEKFGMLVVKPLNKNFDLNNKKILQELKLVKNIEHENINPYRGVCIDYRYPCLLLDYCSRGSLHTVFKNSRFKLDSTFELSFSIDICKGLDYLHNSPINFHGRLKSENCVVDTRWTVKITDFGLDYIRTNYLISEKDHFIEGIKRFWQSPEQLRGKKPKGSKEGDIYSFGIILLEIITRKYPFYLEREYMRPKQIIAAIIDKKRTPKFRPKIVEKFQNTHKLITEIITKCWKELPKERPSLKALSQELRDMVQGKEISLIDNVTKEMDAYQDSLEDELFKAHKRLEYAKSDTLDKIQYYSPRDLVKKFAESINPKIPVYQEQECSICFIEIHRFHEEFESMNANKLIELLQDLHKRIDRLLSKNDKVDRIYHSCYVYLLVSGLICPNTNHALDIARVAISLRNSLNERPILEDQSYEIKLNIGIHSGELVGCMTGGKMDKFMVFGDAVHIARQLQKKCSPGSILVSEPTNGLLRKVGLFTTIPGPTVTIENQYTMTSYELIKKFGYLRKRETETFESFPFGRLMQARCGGRVSKAQTNSKSSQFLSIPDISPNISTLNKQIQPNDSDRDDKNHKKNIAFQAVERNNEKILKNRLLKETNRFVRLSKI</sequence>
<dbReference type="GO" id="GO:0005524">
    <property type="term" value="F:ATP binding"/>
    <property type="evidence" value="ECO:0007669"/>
    <property type="project" value="InterPro"/>
</dbReference>
<dbReference type="InterPro" id="IPR050401">
    <property type="entry name" value="Cyclic_nucleotide_synthase"/>
</dbReference>
<dbReference type="InterPro" id="IPR001828">
    <property type="entry name" value="ANF_lig-bd_rcpt"/>
</dbReference>
<dbReference type="GO" id="GO:0001653">
    <property type="term" value="F:peptide receptor activity"/>
    <property type="evidence" value="ECO:0007669"/>
    <property type="project" value="TreeGrafter"/>
</dbReference>
<dbReference type="GO" id="GO:0005886">
    <property type="term" value="C:plasma membrane"/>
    <property type="evidence" value="ECO:0007669"/>
    <property type="project" value="TreeGrafter"/>
</dbReference>
<dbReference type="Pfam" id="PF07714">
    <property type="entry name" value="PK_Tyr_Ser-Thr"/>
    <property type="match status" value="1"/>
</dbReference>
<dbReference type="CDD" id="cd07302">
    <property type="entry name" value="CHD"/>
    <property type="match status" value="1"/>
</dbReference>
<dbReference type="PANTHER" id="PTHR11920">
    <property type="entry name" value="GUANYLYL CYCLASE"/>
    <property type="match status" value="1"/>
</dbReference>
<comment type="caution">
    <text evidence="13">The sequence shown here is derived from an EMBL/GenBank/DDBJ whole genome shotgun (WGS) entry which is preliminary data.</text>
</comment>
<dbReference type="GO" id="GO:0035556">
    <property type="term" value="P:intracellular signal transduction"/>
    <property type="evidence" value="ECO:0007669"/>
    <property type="project" value="InterPro"/>
</dbReference>
<dbReference type="PROSITE" id="PS50011">
    <property type="entry name" value="PROTEIN_KINASE_DOM"/>
    <property type="match status" value="1"/>
</dbReference>
<protein>
    <recommendedName>
        <fullName evidence="2">guanylate cyclase</fullName>
        <ecNumber evidence="2">4.6.1.2</ecNumber>
    </recommendedName>
</protein>
<dbReference type="EMBL" id="CAJFCJ010000009">
    <property type="protein sequence ID" value="CAD5119279.1"/>
    <property type="molecule type" value="Genomic_DNA"/>
</dbReference>
<keyword evidence="4" id="KW-0547">Nucleotide-binding</keyword>
<dbReference type="Proteomes" id="UP000549394">
    <property type="component" value="Unassembled WGS sequence"/>
</dbReference>
<gene>
    <name evidence="13" type="ORF">DGYR_LOCUS7547</name>
</gene>
<feature type="domain" description="Protein kinase" evidence="11">
    <location>
        <begin position="520"/>
        <end position="804"/>
    </location>
</feature>
<dbReference type="SMART" id="SM00044">
    <property type="entry name" value="CYCc"/>
    <property type="match status" value="1"/>
</dbReference>
<evidence type="ECO:0000256" key="10">
    <source>
        <dbReference type="SAM" id="SignalP"/>
    </source>
</evidence>
<dbReference type="PANTHER" id="PTHR11920:SF335">
    <property type="entry name" value="GUANYLATE CYCLASE"/>
    <property type="match status" value="1"/>
</dbReference>
<dbReference type="InterPro" id="IPR001054">
    <property type="entry name" value="A/G_cyclase"/>
</dbReference>
<feature type="chain" id="PRO_5029555390" description="guanylate cyclase" evidence="10">
    <location>
        <begin position="22"/>
        <end position="1159"/>
    </location>
</feature>
<accession>A0A7I8VSJ0</accession>
<evidence type="ECO:0000256" key="3">
    <source>
        <dbReference type="ARBA" id="ARBA00022692"/>
    </source>
</evidence>
<keyword evidence="10" id="KW-0732">Signal</keyword>
<dbReference type="InterPro" id="IPR011009">
    <property type="entry name" value="Kinase-like_dom_sf"/>
</dbReference>
<dbReference type="EC" id="4.6.1.2" evidence="2"/>
<dbReference type="PROSITE" id="PS50125">
    <property type="entry name" value="GUANYLATE_CYCLASE_2"/>
    <property type="match status" value="1"/>
</dbReference>
<keyword evidence="8" id="KW-0141">cGMP biosynthesis</keyword>
<dbReference type="Gene3D" id="3.30.70.1230">
    <property type="entry name" value="Nucleotide cyclase"/>
    <property type="match status" value="1"/>
</dbReference>
<evidence type="ECO:0000259" key="11">
    <source>
        <dbReference type="PROSITE" id="PS50011"/>
    </source>
</evidence>
<evidence type="ECO:0000256" key="4">
    <source>
        <dbReference type="ARBA" id="ARBA00022741"/>
    </source>
</evidence>
<name>A0A7I8VSJ0_9ANNE</name>
<proteinExistence type="predicted"/>
<evidence type="ECO:0000313" key="14">
    <source>
        <dbReference type="Proteomes" id="UP000549394"/>
    </source>
</evidence>
<dbReference type="Gene3D" id="1.10.510.10">
    <property type="entry name" value="Transferase(Phosphotransferase) domain 1"/>
    <property type="match status" value="1"/>
</dbReference>
<dbReference type="SUPFAM" id="SSF56112">
    <property type="entry name" value="Protein kinase-like (PK-like)"/>
    <property type="match status" value="1"/>
</dbReference>
<dbReference type="SUPFAM" id="SSF53822">
    <property type="entry name" value="Periplasmic binding protein-like I"/>
    <property type="match status" value="1"/>
</dbReference>
<keyword evidence="3 9" id="KW-0812">Transmembrane</keyword>
<organism evidence="13 14">
    <name type="scientific">Dimorphilus gyrociliatus</name>
    <dbReference type="NCBI Taxonomy" id="2664684"/>
    <lineage>
        <taxon>Eukaryota</taxon>
        <taxon>Metazoa</taxon>
        <taxon>Spiralia</taxon>
        <taxon>Lophotrochozoa</taxon>
        <taxon>Annelida</taxon>
        <taxon>Polychaeta</taxon>
        <taxon>Polychaeta incertae sedis</taxon>
        <taxon>Dinophilidae</taxon>
        <taxon>Dimorphilus</taxon>
    </lineage>
</organism>
<feature type="domain" description="Guanylate cyclase" evidence="12">
    <location>
        <begin position="877"/>
        <end position="1007"/>
    </location>
</feature>
<dbReference type="GO" id="GO:0007168">
    <property type="term" value="P:receptor guanylyl cyclase signaling pathway"/>
    <property type="evidence" value="ECO:0007669"/>
    <property type="project" value="TreeGrafter"/>
</dbReference>
<dbReference type="OrthoDB" id="538607at2759"/>
<comment type="subcellular location">
    <subcellularLocation>
        <location evidence="1">Membrane</location>
        <topology evidence="1">Single-pass membrane protein</topology>
    </subcellularLocation>
</comment>
<keyword evidence="14" id="KW-1185">Reference proteome</keyword>
<keyword evidence="6 9" id="KW-0472">Membrane</keyword>
<dbReference type="AlphaFoldDB" id="A0A7I8VSJ0"/>
<evidence type="ECO:0000313" key="13">
    <source>
        <dbReference type="EMBL" id="CAD5119279.1"/>
    </source>
</evidence>
<dbReference type="InterPro" id="IPR029787">
    <property type="entry name" value="Nucleotide_cyclase"/>
</dbReference>
<dbReference type="InterPro" id="IPR001245">
    <property type="entry name" value="Ser-Thr/Tyr_kinase_cat_dom"/>
</dbReference>
<evidence type="ECO:0000256" key="9">
    <source>
        <dbReference type="SAM" id="Phobius"/>
    </source>
</evidence>
<dbReference type="GO" id="GO:0004383">
    <property type="term" value="F:guanylate cyclase activity"/>
    <property type="evidence" value="ECO:0007669"/>
    <property type="project" value="UniProtKB-EC"/>
</dbReference>
<dbReference type="Pfam" id="PF00211">
    <property type="entry name" value="Guanylate_cyc"/>
    <property type="match status" value="1"/>
</dbReference>
<evidence type="ECO:0000256" key="5">
    <source>
        <dbReference type="ARBA" id="ARBA00022989"/>
    </source>
</evidence>
<feature type="signal peptide" evidence="10">
    <location>
        <begin position="1"/>
        <end position="21"/>
    </location>
</feature>
<evidence type="ECO:0000256" key="8">
    <source>
        <dbReference type="ARBA" id="ARBA00023293"/>
    </source>
</evidence>
<dbReference type="InterPro" id="IPR028082">
    <property type="entry name" value="Peripla_BP_I"/>
</dbReference>
<evidence type="ECO:0000256" key="7">
    <source>
        <dbReference type="ARBA" id="ARBA00023239"/>
    </source>
</evidence>
<keyword evidence="5 9" id="KW-1133">Transmembrane helix</keyword>
<dbReference type="SUPFAM" id="SSF55073">
    <property type="entry name" value="Nucleotide cyclase"/>
    <property type="match status" value="1"/>
</dbReference>
<dbReference type="GO" id="GO:0004672">
    <property type="term" value="F:protein kinase activity"/>
    <property type="evidence" value="ECO:0007669"/>
    <property type="project" value="InterPro"/>
</dbReference>
<feature type="transmembrane region" description="Helical" evidence="9">
    <location>
        <begin position="475"/>
        <end position="493"/>
    </location>
</feature>